<sequence>MSENAINVENISKKFRIYHERNQTLKTAVMSRRISIHDDFWALKDISFEIPSGSTFALVGNNGSGKSTLLKCIAQILYPTKGSIKTSGRLAALLEVGSGFHPELTGRENVYLNGSILGMKKAEIDRKFDEIVDFSGVEEFIDQPVKNYSSGMYVRLGFSVAITVEPEILVVDEVLAVGDAAFQEKCTAKFAQIRHEGRTVVVVAHSIAALRNMSDHAAWLEHGELKAVGPASSVLEQYFDSTRTDLGRDAQGRIRYGSGEARLEAVEVAGYGETSDPIQMVAGAPIEFRIHYTASERIDNPVFALTIETVDGILLWDTNTRDAGFSIPAIDGGGVLNFMIPSLPLTSGEFVVHASVSDQTTQHVFDHVRGAVRLLVERGSYGVERSGYLALGGHWNTTDTI</sequence>
<dbReference type="InterPro" id="IPR027417">
    <property type="entry name" value="P-loop_NTPase"/>
</dbReference>
<dbReference type="Pfam" id="PF00005">
    <property type="entry name" value="ABC_tran"/>
    <property type="match status" value="1"/>
</dbReference>
<keyword evidence="2" id="KW-0813">Transport</keyword>
<dbReference type="InterPro" id="IPR015860">
    <property type="entry name" value="ABC_transpr_TagH-like"/>
</dbReference>
<dbReference type="EMBL" id="NOVD01000074">
    <property type="protein sequence ID" value="PCK22348.1"/>
    <property type="molecule type" value="Genomic_DNA"/>
</dbReference>
<evidence type="ECO:0000313" key="6">
    <source>
        <dbReference type="EMBL" id="PCK22348.1"/>
    </source>
</evidence>
<evidence type="ECO:0000256" key="1">
    <source>
        <dbReference type="ARBA" id="ARBA00005417"/>
    </source>
</evidence>
<dbReference type="PROSITE" id="PS50893">
    <property type="entry name" value="ABC_TRANSPORTER_2"/>
    <property type="match status" value="1"/>
</dbReference>
<dbReference type="GO" id="GO:0005524">
    <property type="term" value="F:ATP binding"/>
    <property type="evidence" value="ECO:0007669"/>
    <property type="project" value="UniProtKB-KW"/>
</dbReference>
<dbReference type="GO" id="GO:0016887">
    <property type="term" value="F:ATP hydrolysis activity"/>
    <property type="evidence" value="ECO:0007669"/>
    <property type="project" value="InterPro"/>
</dbReference>
<dbReference type="CDD" id="cd10147">
    <property type="entry name" value="Wzt_C-like"/>
    <property type="match status" value="1"/>
</dbReference>
<accession>A0A2A5IYE4</accession>
<evidence type="ECO:0000256" key="3">
    <source>
        <dbReference type="ARBA" id="ARBA00022741"/>
    </source>
</evidence>
<dbReference type="AlphaFoldDB" id="A0A2A5IYE4"/>
<proteinExistence type="inferred from homology"/>
<dbReference type="Gene3D" id="3.40.50.300">
    <property type="entry name" value="P-loop containing nucleotide triphosphate hydrolases"/>
    <property type="match status" value="1"/>
</dbReference>
<evidence type="ECO:0000256" key="4">
    <source>
        <dbReference type="ARBA" id="ARBA00022840"/>
    </source>
</evidence>
<keyword evidence="4 6" id="KW-0067">ATP-binding</keyword>
<dbReference type="InterPro" id="IPR003439">
    <property type="entry name" value="ABC_transporter-like_ATP-bd"/>
</dbReference>
<evidence type="ECO:0000259" key="5">
    <source>
        <dbReference type="PROSITE" id="PS50893"/>
    </source>
</evidence>
<reference evidence="6 7" key="1">
    <citation type="submission" date="2017-07" db="EMBL/GenBank/DDBJ databases">
        <title>Draft sequence of Rhodococcus enclensis 23b-28.</title>
        <authorList>
            <person name="Besaury L."/>
            <person name="Sancelme M."/>
            <person name="Amato P."/>
            <person name="Lallement A."/>
            <person name="Delort A.-M."/>
        </authorList>
    </citation>
    <scope>NUCLEOTIDE SEQUENCE [LARGE SCALE GENOMIC DNA]</scope>
    <source>
        <strain evidence="6 7">23b-28</strain>
    </source>
</reference>
<dbReference type="GO" id="GO:0140359">
    <property type="term" value="F:ABC-type transporter activity"/>
    <property type="evidence" value="ECO:0007669"/>
    <property type="project" value="InterPro"/>
</dbReference>
<comment type="similarity">
    <text evidence="1">Belongs to the ABC transporter superfamily.</text>
</comment>
<evidence type="ECO:0000313" key="7">
    <source>
        <dbReference type="Proteomes" id="UP000230886"/>
    </source>
</evidence>
<comment type="caution">
    <text evidence="6">The sequence shown here is derived from an EMBL/GenBank/DDBJ whole genome shotgun (WGS) entry which is preliminary data.</text>
</comment>
<dbReference type="Proteomes" id="UP000230886">
    <property type="component" value="Unassembled WGS sequence"/>
</dbReference>
<dbReference type="InterPro" id="IPR029439">
    <property type="entry name" value="Wzt_C"/>
</dbReference>
<gene>
    <name evidence="6" type="ORF">CHR55_32545</name>
</gene>
<name>A0A2A5IYE4_RHOSG</name>
<dbReference type="PANTHER" id="PTHR46743:SF2">
    <property type="entry name" value="TEICHOIC ACIDS EXPORT ATP-BINDING PROTEIN TAGH"/>
    <property type="match status" value="1"/>
</dbReference>
<dbReference type="GO" id="GO:0016020">
    <property type="term" value="C:membrane"/>
    <property type="evidence" value="ECO:0007669"/>
    <property type="project" value="InterPro"/>
</dbReference>
<organism evidence="6 7">
    <name type="scientific">Rhodococcus qingshengii</name>
    <dbReference type="NCBI Taxonomy" id="334542"/>
    <lineage>
        <taxon>Bacteria</taxon>
        <taxon>Bacillati</taxon>
        <taxon>Actinomycetota</taxon>
        <taxon>Actinomycetes</taxon>
        <taxon>Mycobacteriales</taxon>
        <taxon>Nocardiaceae</taxon>
        <taxon>Rhodococcus</taxon>
        <taxon>Rhodococcus erythropolis group</taxon>
    </lineage>
</organism>
<dbReference type="Pfam" id="PF14524">
    <property type="entry name" value="Wzt_C"/>
    <property type="match status" value="1"/>
</dbReference>
<dbReference type="PANTHER" id="PTHR46743">
    <property type="entry name" value="TEICHOIC ACIDS EXPORT ATP-BINDING PROTEIN TAGH"/>
    <property type="match status" value="1"/>
</dbReference>
<dbReference type="RefSeq" id="WP_099698999.1">
    <property type="nucleotide sequence ID" value="NZ_NOVD01000074.1"/>
</dbReference>
<dbReference type="SMART" id="SM00382">
    <property type="entry name" value="AAA"/>
    <property type="match status" value="1"/>
</dbReference>
<keyword evidence="3" id="KW-0547">Nucleotide-binding</keyword>
<protein>
    <submittedName>
        <fullName evidence="6">ABC transporter ATP-binding protein</fullName>
    </submittedName>
</protein>
<dbReference type="InterPro" id="IPR050683">
    <property type="entry name" value="Bact_Polysacc_Export_ATP-bd"/>
</dbReference>
<evidence type="ECO:0000256" key="2">
    <source>
        <dbReference type="ARBA" id="ARBA00022448"/>
    </source>
</evidence>
<dbReference type="SUPFAM" id="SSF52540">
    <property type="entry name" value="P-loop containing nucleoside triphosphate hydrolases"/>
    <property type="match status" value="1"/>
</dbReference>
<dbReference type="InterPro" id="IPR003593">
    <property type="entry name" value="AAA+_ATPase"/>
</dbReference>
<dbReference type="Gene3D" id="2.70.50.60">
    <property type="entry name" value="abc- transporter (atp binding component) like domain"/>
    <property type="match status" value="1"/>
</dbReference>
<dbReference type="CDD" id="cd03220">
    <property type="entry name" value="ABC_KpsT_Wzt"/>
    <property type="match status" value="1"/>
</dbReference>
<feature type="domain" description="ABC transporter" evidence="5">
    <location>
        <begin position="25"/>
        <end position="247"/>
    </location>
</feature>